<dbReference type="InterPro" id="IPR006311">
    <property type="entry name" value="TAT_signal"/>
</dbReference>
<proteinExistence type="predicted"/>
<dbReference type="KEGG" id="mmas:MYMAC_001874"/>
<keyword evidence="8" id="KW-1185">Reference proteome</keyword>
<evidence type="ECO:0000256" key="1">
    <source>
        <dbReference type="ARBA" id="ARBA00022723"/>
    </source>
</evidence>
<evidence type="ECO:0000256" key="2">
    <source>
        <dbReference type="ARBA" id="ARBA00023002"/>
    </source>
</evidence>
<dbReference type="Proteomes" id="UP000217343">
    <property type="component" value="Chromosome"/>
</dbReference>
<keyword evidence="1" id="KW-0479">Metal-binding</keyword>
<evidence type="ECO:0000313" key="7">
    <source>
        <dbReference type="EMBL" id="ATB46282.1"/>
    </source>
</evidence>
<accession>A0A250JS23</accession>
<dbReference type="Pfam" id="PF07732">
    <property type="entry name" value="Cu-oxidase_3"/>
    <property type="match status" value="1"/>
</dbReference>
<dbReference type="GO" id="GO:0005507">
    <property type="term" value="F:copper ion binding"/>
    <property type="evidence" value="ECO:0007669"/>
    <property type="project" value="InterPro"/>
</dbReference>
<sequence length="500" mass="54484">MSNRTTEPERAPACKDDVSETLERRGTPRNPPEIGAEGTLTRRTMLATAGATLTGGSLLLSGSVARAQSAVPGARGPREGSAAGTGQRDARQDWLRPGMPNRDYRPVVVPNGSKLPWKVVDNVKVFHLVAEEVEHEFAPGLKAFCWGYNGRVHGPTIEAVEGDRVRIYVTNRLPAATTIHWHGILLPSGMDGVGGLSHKSIAPGETFRYEFTLRQVSTNMYHSHHDEMTQIGLGMTGMFIIHPRRPVGPLVDRDFVILLHEWRIDVGTGRPNPNEMTDFNVLTMNAKAFPGTEPLVVRQGQRVRIRLGNLSPQNHHPIHLHGLHFRITETDGGRVPESAQQPEGTVLVPVGSTRVIEFVADVPGDWALHCHMTHHMMNQMGHEFPNMTGVKPGGLDAKVRTLLPGYMTMGQTGMAEMGEMGMPVPPNSIPMLGAQGKHGYMTVGGMFTVLKVRERLKNYADPGWYDNPPGTLAVAASADELRRDGIDVNAPAPVEPGAPV</sequence>
<feature type="compositionally biased region" description="Basic and acidic residues" evidence="4">
    <location>
        <begin position="1"/>
        <end position="26"/>
    </location>
</feature>
<evidence type="ECO:0000259" key="5">
    <source>
        <dbReference type="Pfam" id="PF07731"/>
    </source>
</evidence>
<feature type="domain" description="Plastocyanin-like" evidence="5">
    <location>
        <begin position="271"/>
        <end position="386"/>
    </location>
</feature>
<dbReference type="Gene3D" id="2.60.40.420">
    <property type="entry name" value="Cupredoxins - blue copper proteins"/>
    <property type="match status" value="1"/>
</dbReference>
<dbReference type="CDD" id="cd13860">
    <property type="entry name" value="CuRO_1_2dMco_1"/>
    <property type="match status" value="1"/>
</dbReference>
<dbReference type="PANTHER" id="PTHR11709:SF394">
    <property type="entry name" value="FI03373P-RELATED"/>
    <property type="match status" value="1"/>
</dbReference>
<dbReference type="PROSITE" id="PS51318">
    <property type="entry name" value="TAT"/>
    <property type="match status" value="1"/>
</dbReference>
<dbReference type="InterPro" id="IPR045087">
    <property type="entry name" value="Cu-oxidase_fam"/>
</dbReference>
<keyword evidence="2" id="KW-0560">Oxidoreductase</keyword>
<dbReference type="PANTHER" id="PTHR11709">
    <property type="entry name" value="MULTI-COPPER OXIDASE"/>
    <property type="match status" value="1"/>
</dbReference>
<feature type="domain" description="Plastocyanin-like" evidence="6">
    <location>
        <begin position="134"/>
        <end position="245"/>
    </location>
</feature>
<evidence type="ECO:0000256" key="4">
    <source>
        <dbReference type="SAM" id="MobiDB-lite"/>
    </source>
</evidence>
<evidence type="ECO:0000259" key="6">
    <source>
        <dbReference type="Pfam" id="PF07732"/>
    </source>
</evidence>
<evidence type="ECO:0000256" key="3">
    <source>
        <dbReference type="ARBA" id="ARBA00023008"/>
    </source>
</evidence>
<dbReference type="InterPro" id="IPR008972">
    <property type="entry name" value="Cupredoxin"/>
</dbReference>
<reference evidence="7 8" key="1">
    <citation type="submission" date="2017-06" db="EMBL/GenBank/DDBJ databases">
        <title>Sequencing and comparative analysis of myxobacterial genomes.</title>
        <authorList>
            <person name="Rupp O."/>
            <person name="Goesmann A."/>
            <person name="Sogaard-Andersen L."/>
        </authorList>
    </citation>
    <scope>NUCLEOTIDE SEQUENCE [LARGE SCALE GENOMIC DNA]</scope>
    <source>
        <strain evidence="7 8">DSM 14697</strain>
    </source>
</reference>
<dbReference type="InterPro" id="IPR011707">
    <property type="entry name" value="Cu-oxidase-like_N"/>
</dbReference>
<dbReference type="InterPro" id="IPR011706">
    <property type="entry name" value="Cu-oxidase_C"/>
</dbReference>
<dbReference type="AlphaFoldDB" id="A0A250JS23"/>
<dbReference type="GO" id="GO:0016491">
    <property type="term" value="F:oxidoreductase activity"/>
    <property type="evidence" value="ECO:0007669"/>
    <property type="project" value="UniProtKB-KW"/>
</dbReference>
<dbReference type="SUPFAM" id="SSF49503">
    <property type="entry name" value="Cupredoxins"/>
    <property type="match status" value="2"/>
</dbReference>
<protein>
    <submittedName>
        <fullName evidence="7">Copper oxidase</fullName>
    </submittedName>
</protein>
<dbReference type="CDD" id="cd04202">
    <property type="entry name" value="CuRO_D2_2dMcoN_like"/>
    <property type="match status" value="1"/>
</dbReference>
<name>A0A250JS23_9BACT</name>
<gene>
    <name evidence="7" type="ORF">MYMAC_001874</name>
</gene>
<dbReference type="Pfam" id="PF07731">
    <property type="entry name" value="Cu-oxidase_2"/>
    <property type="match status" value="1"/>
</dbReference>
<dbReference type="EMBL" id="CP022203">
    <property type="protein sequence ID" value="ATB46282.1"/>
    <property type="molecule type" value="Genomic_DNA"/>
</dbReference>
<keyword evidence="3" id="KW-0186">Copper</keyword>
<evidence type="ECO:0000313" key="8">
    <source>
        <dbReference type="Proteomes" id="UP000217343"/>
    </source>
</evidence>
<feature type="region of interest" description="Disordered" evidence="4">
    <location>
        <begin position="69"/>
        <end position="99"/>
    </location>
</feature>
<organism evidence="7 8">
    <name type="scientific">Corallococcus macrosporus DSM 14697</name>
    <dbReference type="NCBI Taxonomy" id="1189310"/>
    <lineage>
        <taxon>Bacteria</taxon>
        <taxon>Pseudomonadati</taxon>
        <taxon>Myxococcota</taxon>
        <taxon>Myxococcia</taxon>
        <taxon>Myxococcales</taxon>
        <taxon>Cystobacterineae</taxon>
        <taxon>Myxococcaceae</taxon>
        <taxon>Corallococcus</taxon>
    </lineage>
</organism>
<feature type="region of interest" description="Disordered" evidence="4">
    <location>
        <begin position="1"/>
        <end position="36"/>
    </location>
</feature>